<dbReference type="OrthoDB" id="3501153at2759"/>
<proteinExistence type="predicted"/>
<protein>
    <submittedName>
        <fullName evidence="1">Uncharacterized protein</fullName>
    </submittedName>
</protein>
<dbReference type="AlphaFoldDB" id="A0A9P8RKW5"/>
<dbReference type="InterPro" id="IPR053008">
    <property type="entry name" value="Phomopsin_biosynth_assoc"/>
</dbReference>
<keyword evidence="2" id="KW-1185">Reference proteome</keyword>
<dbReference type="Proteomes" id="UP000758603">
    <property type="component" value="Unassembled WGS sequence"/>
</dbReference>
<dbReference type="PANTHER" id="PTHR35896:SF3">
    <property type="entry name" value="MAJOR FACILITATOR SUPERFAMILY TRANSPORTER"/>
    <property type="match status" value="1"/>
</dbReference>
<reference evidence="1" key="1">
    <citation type="journal article" date="2021" name="Nat. Commun.">
        <title>Genetic determinants of endophytism in the Arabidopsis root mycobiome.</title>
        <authorList>
            <person name="Mesny F."/>
            <person name="Miyauchi S."/>
            <person name="Thiergart T."/>
            <person name="Pickel B."/>
            <person name="Atanasova L."/>
            <person name="Karlsson M."/>
            <person name="Huettel B."/>
            <person name="Barry K.W."/>
            <person name="Haridas S."/>
            <person name="Chen C."/>
            <person name="Bauer D."/>
            <person name="Andreopoulos W."/>
            <person name="Pangilinan J."/>
            <person name="LaButti K."/>
            <person name="Riley R."/>
            <person name="Lipzen A."/>
            <person name="Clum A."/>
            <person name="Drula E."/>
            <person name="Henrissat B."/>
            <person name="Kohler A."/>
            <person name="Grigoriev I.V."/>
            <person name="Martin F.M."/>
            <person name="Hacquard S."/>
        </authorList>
    </citation>
    <scope>NUCLEOTIDE SEQUENCE</scope>
    <source>
        <strain evidence="1">MPI-SDFR-AT-0073</strain>
    </source>
</reference>
<accession>A0A9P8RKW5</accession>
<name>A0A9P8RKW5_9PEZI</name>
<gene>
    <name evidence="1" type="ORF">BKA67DRAFT_539765</name>
</gene>
<dbReference type="PANTHER" id="PTHR35896">
    <property type="entry name" value="IG-LIKE DOMAIN-CONTAINING PROTEIN"/>
    <property type="match status" value="1"/>
</dbReference>
<evidence type="ECO:0000313" key="1">
    <source>
        <dbReference type="EMBL" id="KAH6647936.1"/>
    </source>
</evidence>
<comment type="caution">
    <text evidence="1">The sequence shown here is derived from an EMBL/GenBank/DDBJ whole genome shotgun (WGS) entry which is preliminary data.</text>
</comment>
<dbReference type="GeneID" id="70129584"/>
<dbReference type="RefSeq" id="XP_045954448.1">
    <property type="nucleotide sequence ID" value="XM_046100692.1"/>
</dbReference>
<organism evidence="1 2">
    <name type="scientific">Truncatella angustata</name>
    <dbReference type="NCBI Taxonomy" id="152316"/>
    <lineage>
        <taxon>Eukaryota</taxon>
        <taxon>Fungi</taxon>
        <taxon>Dikarya</taxon>
        <taxon>Ascomycota</taxon>
        <taxon>Pezizomycotina</taxon>
        <taxon>Sordariomycetes</taxon>
        <taxon>Xylariomycetidae</taxon>
        <taxon>Amphisphaeriales</taxon>
        <taxon>Sporocadaceae</taxon>
        <taxon>Truncatella</taxon>
    </lineage>
</organism>
<evidence type="ECO:0000313" key="2">
    <source>
        <dbReference type="Proteomes" id="UP000758603"/>
    </source>
</evidence>
<sequence>MSVAPYDMGDKHTIFSNTCFIDCGKSTEEARSKGCVYDILANHYVHKSCYDDISTQSYMNEARPFVHCDEMWKRQYRAFTQNWRYIDAITADEEHTYHCANYLVAMADWTVIAGRDWRQEANTVEVGLAGCHDRALPRTSN</sequence>
<dbReference type="EMBL" id="JAGPXC010000008">
    <property type="protein sequence ID" value="KAH6647936.1"/>
    <property type="molecule type" value="Genomic_DNA"/>
</dbReference>